<dbReference type="AlphaFoldDB" id="A0A6S7IVL7"/>
<dbReference type="GO" id="GO:0005829">
    <property type="term" value="C:cytosol"/>
    <property type="evidence" value="ECO:0007669"/>
    <property type="project" value="UniProtKB-SubCell"/>
</dbReference>
<feature type="domain" description="CASTOR ACT" evidence="4">
    <location>
        <begin position="271"/>
        <end position="333"/>
    </location>
</feature>
<dbReference type="EMBL" id="CACRXK020011614">
    <property type="protein sequence ID" value="CAB4021773.1"/>
    <property type="molecule type" value="Genomic_DNA"/>
</dbReference>
<feature type="domain" description="CASTOR ACT" evidence="4">
    <location>
        <begin position="101"/>
        <end position="153"/>
    </location>
</feature>
<gene>
    <name evidence="7" type="ORF">PACLA_8A066042</name>
</gene>
<reference evidence="7" key="1">
    <citation type="submission" date="2020-04" db="EMBL/GenBank/DDBJ databases">
        <authorList>
            <person name="Alioto T."/>
            <person name="Alioto T."/>
            <person name="Gomez Garrido J."/>
        </authorList>
    </citation>
    <scope>NUCLEOTIDE SEQUENCE</scope>
    <source>
        <strain evidence="7">A484AB</strain>
    </source>
</reference>
<keyword evidence="8" id="KW-1185">Reference proteome</keyword>
<dbReference type="SUPFAM" id="SSF55021">
    <property type="entry name" value="ACT-like"/>
    <property type="match status" value="2"/>
</dbReference>
<dbReference type="InterPro" id="IPR051719">
    <property type="entry name" value="CASTOR_mTORC1"/>
</dbReference>
<dbReference type="InterPro" id="IPR049479">
    <property type="entry name" value="CASTOR1_ACT-like"/>
</dbReference>
<evidence type="ECO:0000259" key="4">
    <source>
        <dbReference type="Pfam" id="PF13840"/>
    </source>
</evidence>
<dbReference type="Gene3D" id="3.30.2130.10">
    <property type="entry name" value="VC0802-like"/>
    <property type="match status" value="2"/>
</dbReference>
<dbReference type="InterPro" id="IPR026249">
    <property type="entry name" value="CASTOR_fam"/>
</dbReference>
<feature type="domain" description="CASTOR1 N-terminal" evidence="5">
    <location>
        <begin position="25"/>
        <end position="81"/>
    </location>
</feature>
<dbReference type="Pfam" id="PF21389">
    <property type="entry name" value="CASTOR1_ACT-like"/>
    <property type="match status" value="1"/>
</dbReference>
<dbReference type="PANTHER" id="PTHR31131:SF6">
    <property type="entry name" value="CASTOR ACT DOMAIN-CONTAINING PROTEIN"/>
    <property type="match status" value="1"/>
</dbReference>
<evidence type="ECO:0000256" key="2">
    <source>
        <dbReference type="ARBA" id="ARBA00006827"/>
    </source>
</evidence>
<keyword evidence="3" id="KW-0963">Cytoplasm</keyword>
<proteinExistence type="inferred from homology"/>
<dbReference type="InterPro" id="IPR045865">
    <property type="entry name" value="ACT-like_dom_sf"/>
</dbReference>
<dbReference type="Pfam" id="PF13840">
    <property type="entry name" value="ACT_7"/>
    <property type="match status" value="2"/>
</dbReference>
<comment type="subcellular location">
    <subcellularLocation>
        <location evidence="1">Cytoplasm</location>
        <location evidence="1">Cytosol</location>
    </subcellularLocation>
</comment>
<dbReference type="Proteomes" id="UP001152795">
    <property type="component" value="Unassembled WGS sequence"/>
</dbReference>
<comment type="caution">
    <text evidence="7">The sequence shown here is derived from an EMBL/GenBank/DDBJ whole genome shotgun (WGS) entry which is preliminary data.</text>
</comment>
<evidence type="ECO:0000259" key="5">
    <source>
        <dbReference type="Pfam" id="PF18700"/>
    </source>
</evidence>
<protein>
    <submittedName>
        <fullName evidence="7">Uncharacterized protein</fullName>
    </submittedName>
</protein>
<evidence type="ECO:0000313" key="8">
    <source>
        <dbReference type="Proteomes" id="UP001152795"/>
    </source>
</evidence>
<sequence length="339" mass="38302">MARENGTSERILDTRLELHILEYNLRMATIAKDAIANYTHYLIKIALLPNSRPGFFSFTESKEDYSLTLEEKAFQELPKSSGLSCSECLWNVLTVSAGAMDCSGHAMGISKIVNSIILPLADNGVSLFCMSTYQGDFILVKQEDLVIAIRCLSGRFKIFDEAGYHNLAPKINDLESRLDDYDSDCRSHPLVHSIVSPLNQFHIISLNSQHFQSLMPTLIDLMFYSSTRTPPSEGHETFFHFSFIDGDLSVVLDDKDLARIPSNYFYTSSFREQWRIIKIGEYPLGFDEYGVVAQIAEPLVEAKITTFYISSCHLGNTLVPEEDLTKALAILNERRKRAQ</sequence>
<evidence type="ECO:0000313" key="7">
    <source>
        <dbReference type="EMBL" id="CAB4021773.1"/>
    </source>
</evidence>
<dbReference type="PANTHER" id="PTHR31131">
    <property type="entry name" value="CHROMOSOME 1, WHOLE GENOME SHOTGUN SEQUENCE"/>
    <property type="match status" value="1"/>
</dbReference>
<dbReference type="OrthoDB" id="58529at2759"/>
<dbReference type="InterPro" id="IPR040778">
    <property type="entry name" value="CASTOR1_N"/>
</dbReference>
<dbReference type="Pfam" id="PF18700">
    <property type="entry name" value="Castor1_N"/>
    <property type="match status" value="1"/>
</dbReference>
<evidence type="ECO:0000256" key="3">
    <source>
        <dbReference type="ARBA" id="ARBA00022490"/>
    </source>
</evidence>
<organism evidence="7 8">
    <name type="scientific">Paramuricea clavata</name>
    <name type="common">Red gorgonian</name>
    <name type="synonym">Violescent sea-whip</name>
    <dbReference type="NCBI Taxonomy" id="317549"/>
    <lineage>
        <taxon>Eukaryota</taxon>
        <taxon>Metazoa</taxon>
        <taxon>Cnidaria</taxon>
        <taxon>Anthozoa</taxon>
        <taxon>Octocorallia</taxon>
        <taxon>Malacalcyonacea</taxon>
        <taxon>Plexauridae</taxon>
        <taxon>Paramuricea</taxon>
    </lineage>
</organism>
<dbReference type="FunFam" id="3.30.2130.10:FF:000003">
    <property type="entry name" value="Cytosolic arginine sensor for mTORC1 subunit 1"/>
    <property type="match status" value="1"/>
</dbReference>
<evidence type="ECO:0000256" key="1">
    <source>
        <dbReference type="ARBA" id="ARBA00004514"/>
    </source>
</evidence>
<evidence type="ECO:0000259" key="6">
    <source>
        <dbReference type="Pfam" id="PF21389"/>
    </source>
</evidence>
<dbReference type="InterPro" id="IPR027795">
    <property type="entry name" value="CASTOR_ACT_dom"/>
</dbReference>
<dbReference type="PRINTS" id="PR02078">
    <property type="entry name" value="GATSLIKEFMLY"/>
</dbReference>
<comment type="similarity">
    <text evidence="2">Belongs to the GATS family.</text>
</comment>
<feature type="domain" description="Cytosolic arginine sensor for mTORC1 subunit 1/2 ACT-like" evidence="6">
    <location>
        <begin position="192"/>
        <end position="269"/>
    </location>
</feature>
<accession>A0A6S7IVL7</accession>
<name>A0A6S7IVL7_PARCT</name>